<dbReference type="GO" id="GO:0045735">
    <property type="term" value="F:nutrient reservoir activity"/>
    <property type="evidence" value="ECO:0007669"/>
    <property type="project" value="UniProtKB-KW"/>
</dbReference>
<protein>
    <recommendedName>
        <fullName evidence="8">Vitellogenin domain-containing protein</fullName>
    </recommendedName>
</protein>
<evidence type="ECO:0000313" key="10">
    <source>
        <dbReference type="Proteomes" id="UP001283361"/>
    </source>
</evidence>
<reference evidence="9" key="1">
    <citation type="journal article" date="2023" name="G3 (Bethesda)">
        <title>A reference genome for the long-term kleptoplast-retaining sea slug Elysia crispata morphotype clarki.</title>
        <authorList>
            <person name="Eastman K.E."/>
            <person name="Pendleton A.L."/>
            <person name="Shaikh M.A."/>
            <person name="Suttiyut T."/>
            <person name="Ogas R."/>
            <person name="Tomko P."/>
            <person name="Gavelis G."/>
            <person name="Widhalm J.R."/>
            <person name="Wisecaver J.H."/>
        </authorList>
    </citation>
    <scope>NUCLEOTIDE SEQUENCE</scope>
    <source>
        <strain evidence="9">ECLA1</strain>
    </source>
</reference>
<proteinExistence type="predicted"/>
<evidence type="ECO:0000256" key="7">
    <source>
        <dbReference type="SAM" id="SignalP"/>
    </source>
</evidence>
<dbReference type="PANTHER" id="PTHR23345:SF15">
    <property type="entry name" value="VITELLOGENIN 1-RELATED"/>
    <property type="match status" value="1"/>
</dbReference>
<feature type="region of interest" description="Disordered" evidence="6">
    <location>
        <begin position="2896"/>
        <end position="2918"/>
    </location>
</feature>
<evidence type="ECO:0000256" key="4">
    <source>
        <dbReference type="ARBA" id="ARBA00023180"/>
    </source>
</evidence>
<evidence type="ECO:0000256" key="1">
    <source>
        <dbReference type="ARBA" id="ARBA00022729"/>
    </source>
</evidence>
<evidence type="ECO:0000256" key="2">
    <source>
        <dbReference type="ARBA" id="ARBA00022761"/>
    </source>
</evidence>
<evidence type="ECO:0000256" key="3">
    <source>
        <dbReference type="ARBA" id="ARBA00023157"/>
    </source>
</evidence>
<dbReference type="Gene3D" id="2.20.50.20">
    <property type="entry name" value="Lipovitellin. Chain A, domain 3"/>
    <property type="match status" value="1"/>
</dbReference>
<dbReference type="PROSITE" id="PS51211">
    <property type="entry name" value="VITELLOGENIN"/>
    <property type="match status" value="1"/>
</dbReference>
<comment type="caution">
    <text evidence="5">Lacks conserved residue(s) required for the propagation of feature annotation.</text>
</comment>
<dbReference type="Pfam" id="PF01347">
    <property type="entry name" value="Vitellogenin_N"/>
    <property type="match status" value="1"/>
</dbReference>
<dbReference type="Gene3D" id="2.20.80.10">
    <property type="entry name" value="Lipovitellin-phosvitin complex, chain A, domain 4"/>
    <property type="match status" value="1"/>
</dbReference>
<dbReference type="SMART" id="SM00638">
    <property type="entry name" value="LPD_N"/>
    <property type="match status" value="1"/>
</dbReference>
<dbReference type="InterPro" id="IPR050733">
    <property type="entry name" value="Vitellogenin/Apolipophorin"/>
</dbReference>
<dbReference type="Proteomes" id="UP001283361">
    <property type="component" value="Unassembled WGS sequence"/>
</dbReference>
<dbReference type="EMBL" id="JAWDGP010002655">
    <property type="protein sequence ID" value="KAK3781200.1"/>
    <property type="molecule type" value="Genomic_DNA"/>
</dbReference>
<dbReference type="InterPro" id="IPR015817">
    <property type="entry name" value="Vitellinogen_open_b-sht_sub1"/>
</dbReference>
<feature type="domain" description="Vitellogenin" evidence="8">
    <location>
        <begin position="49"/>
        <end position="677"/>
    </location>
</feature>
<keyword evidence="3" id="KW-1015">Disulfide bond</keyword>
<dbReference type="SUPFAM" id="SSF56968">
    <property type="entry name" value="Lipovitellin-phosvitin complex, beta-sheet shell regions"/>
    <property type="match status" value="2"/>
</dbReference>
<evidence type="ECO:0000256" key="6">
    <source>
        <dbReference type="SAM" id="MobiDB-lite"/>
    </source>
</evidence>
<keyword evidence="1 7" id="KW-0732">Signal</keyword>
<dbReference type="InterPro" id="IPR011030">
    <property type="entry name" value="Lipovitellin_superhlx_dom"/>
</dbReference>
<dbReference type="InterPro" id="IPR001747">
    <property type="entry name" value="Vitellogenin_N"/>
</dbReference>
<organism evidence="9 10">
    <name type="scientific">Elysia crispata</name>
    <name type="common">lettuce slug</name>
    <dbReference type="NCBI Taxonomy" id="231223"/>
    <lineage>
        <taxon>Eukaryota</taxon>
        <taxon>Metazoa</taxon>
        <taxon>Spiralia</taxon>
        <taxon>Lophotrochozoa</taxon>
        <taxon>Mollusca</taxon>
        <taxon>Gastropoda</taxon>
        <taxon>Heterobranchia</taxon>
        <taxon>Euthyneura</taxon>
        <taxon>Panpulmonata</taxon>
        <taxon>Sacoglossa</taxon>
        <taxon>Placobranchoidea</taxon>
        <taxon>Plakobranchidae</taxon>
        <taxon>Elysia</taxon>
    </lineage>
</organism>
<comment type="caution">
    <text evidence="9">The sequence shown here is derived from an EMBL/GenBank/DDBJ whole genome shotgun (WGS) entry which is preliminary data.</text>
</comment>
<dbReference type="InterPro" id="IPR015255">
    <property type="entry name" value="Vitellinogen_open_b-sht"/>
</dbReference>
<keyword evidence="10" id="KW-1185">Reference proteome</keyword>
<dbReference type="GO" id="GO:0005319">
    <property type="term" value="F:lipid transporter activity"/>
    <property type="evidence" value="ECO:0007669"/>
    <property type="project" value="InterPro"/>
</dbReference>
<feature type="compositionally biased region" description="Basic and acidic residues" evidence="6">
    <location>
        <begin position="2899"/>
        <end position="2912"/>
    </location>
</feature>
<dbReference type="PANTHER" id="PTHR23345">
    <property type="entry name" value="VITELLOGENIN-RELATED"/>
    <property type="match status" value="1"/>
</dbReference>
<keyword evidence="2" id="KW-0758">Storage protein</keyword>
<feature type="signal peptide" evidence="7">
    <location>
        <begin position="1"/>
        <end position="15"/>
    </location>
</feature>
<evidence type="ECO:0000259" key="8">
    <source>
        <dbReference type="PROSITE" id="PS51211"/>
    </source>
</evidence>
<dbReference type="Pfam" id="PF09172">
    <property type="entry name" value="Vit_open_b-sht"/>
    <property type="match status" value="1"/>
</dbReference>
<evidence type="ECO:0000313" key="9">
    <source>
        <dbReference type="EMBL" id="KAK3781200.1"/>
    </source>
</evidence>
<sequence length="2935" mass="330499">MRAFEILILIPCIYAVQQATFATASSIFSNKIRVMKCSPRCPESRNFKYEREMSYRFSYSMDTFTQMGGANMEEARLAITSDVKIDVLGRCEMALRLHNTQLHISNERGIMKKARREELSAFKQAVGESSLRFSFQDGVVNHLCLEAGHRDPPWVLNFKRGILSVFQSGMMDWTRDQNVTETDVVGECRAQYKMVRETPQLVHIIKVKDVLACRQRRDNRRSFFSVPYGIHSDVQSLPILTTSHRCDQLLNTNGLLQQSHCTERHVFRPLTQGGVEVSATVTESLKYIKTRWEGKRYRAQIVQRQPLTFDHTTEEVKPERGRFKVEKILRDICKSTVLDIRTETPRVYSELVGKMRLLDRTDMERVYYLLKTKDLCFSNDKTLQLFLDALPATATRAALKLMTSLLTSGYVTGVRATIWMTSIGFIASPNDAMLHEVKPLLGHKRTRLAALLPVSSMVYNFCLHHVTLCSNHRSVSDLVSTLEARLGHWCDGRGRKQEEVLLSLRALGNLGHVTRAVSIINKCLIRASNPLGVRIAAAESFRRMSCEKQTRHRRYLWELFTSSCVDAELRQASYLAMMRCADVNFVQKVLGRVNKMANKDGAFVYSHLMNIRGTSSPSKQSLRETMKRLPIESDVAMNQLNISRNFELSTLDAQLNAGITAEGNLLWSGKSRFPRALSTNLTLELFGRSFNALDFGARVVGFEDLLKTAYEKYDQGKLSHWLKRYMPKEIEGQVFLRVFGNEVLFMRMSDLVGVVSGHKSGLLPTNLADFLTRLSGDQNKAITRAIPIIDASMTIPTISGFPIRLAVNGSAIVDLGFKGIVDFRNTKSNSFNIDGELKASAAMEVTGSLSVDATVTQIGVRMRDTAHTSTGVKGRVGLDKGHNFNFELDTPRDDVEVFKARSRFFTVHGNREKQKPSAAKEERAKAKICSGKKMAAFFGFELCAESNSPVSSLRTNYAEYLLNGPARIAATLYKRDRHDRYQFSAKLSQSKRNKIFHVHFDTPGSKFNRKLGVDSTYNAPKQEMNAIVVLPWRRTTVNVTLASRHGFHLATGSVLMNETSTLYACAAELRIVASKDKVKLRPKISVRIPRRKDLDLEGAISIYGTLHKPRSVNTDISLSGLAKTNSTLQGKITTNDLEKSIKLDLVHKRQRFTFHWVNKMTMFPRRGVTIDSYVDVVSPQRRYLRLMNALNWNNMESLKLQTHVEIPELLKKIQLYVSLSRSMTHRRGSYDAEIWIKCPPLSSKFKGEIRTTSHKLMTSHFALSYSIPEFAKNEIQLKSKFESKARKSQQKKWIFTSVLNIKSNPEYDLAFAIGLDLHQKHDILDLLVRYGNDPKDKRKQLRLKAEVKKQIHGVLKAALSYHVKVHFPLLEIDVILSGKHHHSTKKFENNFNFHQNSRKKVALSLRLENHSKKLKKYQGEVDIFWVGEECSLTTEFDQKTIRLLVHRMTFTRQGLMTFDVLTRVETPKFKAVTLKTQIFAEGSGRATIEASALIQSRKLQFSGKATRFRTLQTEDAYGFYIEAIRPRSLQTVKISSEVFYPERRVTLKMSGTDRPEKKGGQLEINLNADRKSCGERCLINAKSLVIKKRSGETKRVLTKFDLSTPFKNFDKLGVYTVQATNSSLDHIDCNVYWGEKRKKKIAGAMKIRKPLRWHSIQANFFVKTPMMGYQSIESEISHKLSPEVVSLVNKISGLTEENVPTYEEDKKIWQDENARDFQLSTELDANTKLFSKKLGLTLEHYNDKAKFQSSCNLVHDQELYSCDVRANLVAPNGLCHVQSFGELLVKSPSNVISAGWDHKNTMSVSRSLLKSSWNSDRVMVVLHGSQRGWDSNITLNKSISSTLIVENTPKFLKNVTVVLDHKQTQSWFKNRIEVLEGLKHGENKDIDSIRDILAVSELKASWDNASTEANYALKTSKWENPIKANVRANFSSLPYYSDATLVWSPNKTVSAQGSIGSLQWDDLDLEIDVQTPFLKFPNTTLTLQSQWLKEERDFLINSTAEVYDQNGESKKISMDARLSANEASKVAIRVLSPFEGHHNWSLIGLYSGQDMEIINSYGELKVDESFRLITELNLDSVTSYNFRLSGESAKFVAPGLWRSNSNITIEHKSNGGGGEYETNAVIKVAPGAIVLRNRFSTTEPNSLDYSLILQTPLKHYRKLGAEVGYRYGVDNFTAKARVIGGRRLQFQGKIERKDTQSERAFRSLLNFTTPFTDTLAYDLALMHNGEGAEMKCALDTFFEDFRGFLVHGAFFAKPDAYLNVTGELRLPLVKLNKTELSFLHSETERRVTSSVCLDYDRFSLSSDVDASYQSPSLEANFSMKKGDEKIKAFTRYSRVRAQPDDVIPTPSLSSLISSPYPIPSSSSSSSSSSFSSSASLVPSWLGMLFGSKTTTTTATTLPPPPPPQTTLDLMGNHHDLLAVLDLGQGKLYTFGSDLDLRSQAILLFAEVNTPLENLQRLRAEFSHRGRRLNDFQTTGSLLSPWTGSISASAGADFKRWSELSAHAILTGDKLLPAEANDLELKVITLSDAEGGKCFAEMQWTKNKQITLDTVAKKHQTGHVTRLVLLANMTFPFERLEEVGLMVEFSREMNVTSHGIHSIKVAVENDRAVDLELEYQNSGRRLLRAKVKQPWEAHLNGELLSVSQDGGRFLNISWQSPALNDINSGVKGEVTVDTTGSVPFDAHVTAIYADDVNKSLTFTSQLVNNAGAKGCCNHSLRVDLTRPSSGLDLRATSGLLVNQEQLSAKVKLSHLHKDGTSKIVASLAGKLNRSRHDLIFSIKTNTSDLRLRAGVAQGLELSTPSRHAQQSPADNEPLLEFLPLNISHLVSLVTGGASALSDISDEMRTVSEELVAGFSNLQEIVTSELPDPWTRQTDAAHVTAALNSDSWEQNLAQKLSLVDPESHDMEQRMRTEEDGSDGNESQWWFWLPQETYCVCH</sequence>
<gene>
    <name evidence="9" type="ORF">RRG08_020390</name>
</gene>
<feature type="chain" id="PRO_5042189754" description="Vitellogenin domain-containing protein" evidence="7">
    <location>
        <begin position="16"/>
        <end position="2935"/>
    </location>
</feature>
<keyword evidence="4" id="KW-0325">Glycoprotein</keyword>
<dbReference type="Gene3D" id="2.30.230.10">
    <property type="entry name" value="Lipovitellin, beta-sheet shell regions, chain A"/>
    <property type="match status" value="1"/>
</dbReference>
<accession>A0AAE1DT03</accession>
<dbReference type="SMART" id="SM01169">
    <property type="entry name" value="DUF1943"/>
    <property type="match status" value="1"/>
</dbReference>
<dbReference type="SUPFAM" id="SSF48431">
    <property type="entry name" value="Lipovitellin-phosvitin complex, superhelical domain"/>
    <property type="match status" value="1"/>
</dbReference>
<name>A0AAE1DT03_9GAST</name>
<dbReference type="InterPro" id="IPR015816">
    <property type="entry name" value="Vitellinogen_b-sht_N"/>
</dbReference>
<dbReference type="InterPro" id="IPR015819">
    <property type="entry name" value="Lipid_transp_b-sht_shell"/>
</dbReference>
<evidence type="ECO:0000256" key="5">
    <source>
        <dbReference type="PROSITE-ProRule" id="PRU00557"/>
    </source>
</evidence>
<dbReference type="Gene3D" id="1.25.10.20">
    <property type="entry name" value="Vitellinogen, superhelical"/>
    <property type="match status" value="1"/>
</dbReference>